<dbReference type="InterPro" id="IPR036424">
    <property type="entry name" value="UPP_synth-like_sf"/>
</dbReference>
<dbReference type="Gene3D" id="3.40.1180.10">
    <property type="entry name" value="Decaprenyl diphosphate synthase-like"/>
    <property type="match status" value="1"/>
</dbReference>
<reference evidence="3 4" key="1">
    <citation type="submission" date="2017-12" db="EMBL/GenBank/DDBJ databases">
        <authorList>
            <person name="Pombert J.-F."/>
            <person name="Haag K.L."/>
            <person name="Ebert D."/>
        </authorList>
    </citation>
    <scope>NUCLEOTIDE SEQUENCE [LARGE SCALE GENOMIC DNA]</scope>
    <source>
        <strain evidence="3">IL-BN-2</strain>
    </source>
</reference>
<dbReference type="VEuPathDB" id="MicrosporidiaDB:CWI36_0375p0020"/>
<comment type="similarity">
    <text evidence="1">Belongs to the UPP synthase family.</text>
</comment>
<dbReference type="VEuPathDB" id="MicrosporidiaDB:CWI39_0115p0010"/>
<proteinExistence type="inferred from homology"/>
<dbReference type="EMBL" id="PIXR01000115">
    <property type="protein sequence ID" value="TBU09017.1"/>
    <property type="molecule type" value="Genomic_DNA"/>
</dbReference>
<gene>
    <name evidence="3" type="ORF">CWI39_0115p0010</name>
</gene>
<dbReference type="InterPro" id="IPR001441">
    <property type="entry name" value="UPP_synth-like"/>
</dbReference>
<accession>A0A4Q9LLP6</accession>
<dbReference type="GO" id="GO:0005783">
    <property type="term" value="C:endoplasmic reticulum"/>
    <property type="evidence" value="ECO:0007669"/>
    <property type="project" value="TreeGrafter"/>
</dbReference>
<evidence type="ECO:0000313" key="4">
    <source>
        <dbReference type="Proteomes" id="UP000293045"/>
    </source>
</evidence>
<dbReference type="GO" id="GO:0016094">
    <property type="term" value="P:polyprenol biosynthetic process"/>
    <property type="evidence" value="ECO:0007669"/>
    <property type="project" value="TreeGrafter"/>
</dbReference>
<dbReference type="Pfam" id="PF01255">
    <property type="entry name" value="Prenyltransf"/>
    <property type="match status" value="2"/>
</dbReference>
<organism evidence="3 4">
    <name type="scientific">Hamiltosporidium magnivora</name>
    <dbReference type="NCBI Taxonomy" id="148818"/>
    <lineage>
        <taxon>Eukaryota</taxon>
        <taxon>Fungi</taxon>
        <taxon>Fungi incertae sedis</taxon>
        <taxon>Microsporidia</taxon>
        <taxon>Dubosqiidae</taxon>
        <taxon>Hamiltosporidium</taxon>
    </lineage>
</organism>
<comment type="caution">
    <text evidence="3">The sequence shown here is derived from an EMBL/GenBank/DDBJ whole genome shotgun (WGS) entry which is preliminary data.</text>
</comment>
<dbReference type="GO" id="GO:0045547">
    <property type="term" value="F:ditrans,polycis-polyprenyl diphosphate synthase [(2E,6E)-farnesyl diphosphate specific] activity"/>
    <property type="evidence" value="ECO:0007669"/>
    <property type="project" value="TreeGrafter"/>
</dbReference>
<keyword evidence="2" id="KW-0808">Transferase</keyword>
<dbReference type="AlphaFoldDB" id="A0A4Q9LLP6"/>
<dbReference type="SUPFAM" id="SSF64005">
    <property type="entry name" value="Undecaprenyl diphosphate synthase"/>
    <property type="match status" value="1"/>
</dbReference>
<dbReference type="GO" id="GO:1904423">
    <property type="term" value="C:dehydrodolichyl diphosphate synthase complex"/>
    <property type="evidence" value="ECO:0007669"/>
    <property type="project" value="TreeGrafter"/>
</dbReference>
<evidence type="ECO:0000313" key="3">
    <source>
        <dbReference type="EMBL" id="TBU09017.1"/>
    </source>
</evidence>
<protein>
    <submittedName>
        <fullName evidence="3">Undecaprenyl diphosphate synthase</fullName>
    </submittedName>
</protein>
<sequence>MLLEVIRKITVALLEYLLNSRLIAYLFHLFSKNFILRKIKIGKNLSISFIMDGNRRYAKKSNQNDIWAKQNGFKNMLCLMRYCSEVGFKEISFFALSLSNLQRDKNELEGIYKLIIENKNKLMDKKYEVRVVFHGRFDLVPIEVYNVFKEVMVMTKDNKKCIVNIFFAYSSTDVIKRNYEATRNNIFNDDILEVKKNVKRGSDFQSINIVEEGLKQRKNNSQTKFFKEKSFDDSKKENMKNKIKESKNKNIEVYCKNIYQQKRKISKDTVKNIEKSNKGGNGDNPEDIYTCLRFNDDRSTDIIVRTSGELRLSDFRLEDCAKGANIFFCKVFWPEFTVFHVFLICLKYKFENKIIL</sequence>
<dbReference type="PANTHER" id="PTHR10291:SF43">
    <property type="entry name" value="DEHYDRODOLICHYL DIPHOSPHATE SYNTHASE COMPLEX SUBUNIT DHDDS"/>
    <property type="match status" value="1"/>
</dbReference>
<evidence type="ECO:0000256" key="1">
    <source>
        <dbReference type="ARBA" id="ARBA00005432"/>
    </source>
</evidence>
<evidence type="ECO:0000256" key="2">
    <source>
        <dbReference type="ARBA" id="ARBA00022679"/>
    </source>
</evidence>
<name>A0A4Q9LLP6_9MICR</name>
<dbReference type="PANTHER" id="PTHR10291">
    <property type="entry name" value="DEHYDRODOLICHYL DIPHOSPHATE SYNTHASE FAMILY MEMBER"/>
    <property type="match status" value="1"/>
</dbReference>
<dbReference type="Proteomes" id="UP000293045">
    <property type="component" value="Unassembled WGS sequence"/>
</dbReference>